<protein>
    <submittedName>
        <fullName evidence="1">Conserved uncharacterized protein</fullName>
    </submittedName>
</protein>
<gene>
    <name evidence="1" type="ordered locus">TOL2_C01820</name>
</gene>
<dbReference type="AlphaFoldDB" id="K0NH68"/>
<dbReference type="RefSeq" id="WP_014955709.1">
    <property type="nucleotide sequence ID" value="NC_018645.1"/>
</dbReference>
<accession>K0NH68</accession>
<dbReference type="Proteomes" id="UP000007347">
    <property type="component" value="Chromosome"/>
</dbReference>
<name>K0NH68_DESTT</name>
<dbReference type="OrthoDB" id="9816185at2"/>
<dbReference type="HOGENOM" id="CLU_775801_0_0_7"/>
<dbReference type="KEGG" id="dto:TOL2_C01820"/>
<sequence>MLFPYTYVPHQMEKMQSFIDFIFFEVWPKALTEQYGIHLFAQKNALYQIMDELYRRDLAGTLRSGAGKWFYEAVNEIFNEFKKLNNAEIDEYCQSYRANNLIETLCKNVPGSSPVRYSDLNSSKTDLNNRLSDFFKKLYSSGFFRLSFVKKALGSDLSTYYTDFIRANKPRCCPFCGLFPIDTEFDPTREAFDHYLPKSKYPFNSVNLKNLAPSCNKCNSGNKKDKDPLHTKEGTRRKAFFPFSKVSADVQIRVDVINTNYTDPTPADLNISISSPSHIDEIQTWNDLFQIEERYSARCCSASGGLYWRARVLNECQNYDLSVQEMMDAEVKSAQSNPWSESNFLKIAFLEGCHRAGLFHPVSTEESTP</sequence>
<evidence type="ECO:0000313" key="1">
    <source>
        <dbReference type="EMBL" id="CCK78352.1"/>
    </source>
</evidence>
<dbReference type="EMBL" id="FO203503">
    <property type="protein sequence ID" value="CCK78352.1"/>
    <property type="molecule type" value="Genomic_DNA"/>
</dbReference>
<dbReference type="PATRIC" id="fig|651182.5.peg.226"/>
<proteinExistence type="predicted"/>
<keyword evidence="2" id="KW-1185">Reference proteome</keyword>
<organism evidence="1 2">
    <name type="scientific">Desulfobacula toluolica (strain DSM 7467 / Tol2)</name>
    <dbReference type="NCBI Taxonomy" id="651182"/>
    <lineage>
        <taxon>Bacteria</taxon>
        <taxon>Pseudomonadati</taxon>
        <taxon>Thermodesulfobacteriota</taxon>
        <taxon>Desulfobacteria</taxon>
        <taxon>Desulfobacterales</taxon>
        <taxon>Desulfobacteraceae</taxon>
        <taxon>Desulfobacula</taxon>
    </lineage>
</organism>
<reference evidence="1 2" key="1">
    <citation type="journal article" date="2013" name="Environ. Microbiol.">
        <title>Complete genome, catabolic sub-proteomes and key-metabolites of Desulfobacula toluolica Tol2, a marine, aromatic compound-degrading, sulfate-reducing bacterium.</title>
        <authorList>
            <person name="Wohlbrand L."/>
            <person name="Jacob J.H."/>
            <person name="Kube M."/>
            <person name="Mussmann M."/>
            <person name="Jarling R."/>
            <person name="Beck A."/>
            <person name="Amann R."/>
            <person name="Wilkes H."/>
            <person name="Reinhardt R."/>
            <person name="Rabus R."/>
        </authorList>
    </citation>
    <scope>NUCLEOTIDE SEQUENCE [LARGE SCALE GENOMIC DNA]</scope>
    <source>
        <strain evidence="2">DSM 7467 / Tol2</strain>
    </source>
</reference>
<dbReference type="Gene3D" id="1.10.30.50">
    <property type="match status" value="1"/>
</dbReference>
<dbReference type="STRING" id="651182.TOL2_C01820"/>
<evidence type="ECO:0000313" key="2">
    <source>
        <dbReference type="Proteomes" id="UP000007347"/>
    </source>
</evidence>